<comment type="caution">
    <text evidence="7">The sequence shown here is derived from an EMBL/GenBank/DDBJ whole genome shotgun (WGS) entry which is preliminary data.</text>
</comment>
<gene>
    <name evidence="7" type="ORF">HK100_012066</name>
</gene>
<keyword evidence="3" id="KW-0677">Repeat</keyword>
<accession>A0AAD5XHV9</accession>
<evidence type="ECO:0000256" key="2">
    <source>
        <dbReference type="ARBA" id="ARBA00022574"/>
    </source>
</evidence>
<feature type="repeat" description="WD" evidence="5">
    <location>
        <begin position="144"/>
        <end position="177"/>
    </location>
</feature>
<evidence type="ECO:0000256" key="6">
    <source>
        <dbReference type="SAM" id="MobiDB-lite"/>
    </source>
</evidence>
<dbReference type="GO" id="GO:0005730">
    <property type="term" value="C:nucleolus"/>
    <property type="evidence" value="ECO:0007669"/>
    <property type="project" value="TreeGrafter"/>
</dbReference>
<dbReference type="SUPFAM" id="SSF50978">
    <property type="entry name" value="WD40 repeat-like"/>
    <property type="match status" value="1"/>
</dbReference>
<dbReference type="InterPro" id="IPR015943">
    <property type="entry name" value="WD40/YVTN_repeat-like_dom_sf"/>
</dbReference>
<dbReference type="PANTHER" id="PTHR19848:SF0">
    <property type="entry name" value="NOTCHLESS PROTEIN HOMOLOG 1"/>
    <property type="match status" value="1"/>
</dbReference>
<reference evidence="7" key="1">
    <citation type="submission" date="2020-05" db="EMBL/GenBank/DDBJ databases">
        <title>Phylogenomic resolution of chytrid fungi.</title>
        <authorList>
            <person name="Stajich J.E."/>
            <person name="Amses K."/>
            <person name="Simmons R."/>
            <person name="Seto K."/>
            <person name="Myers J."/>
            <person name="Bonds A."/>
            <person name="Quandt C.A."/>
            <person name="Barry K."/>
            <person name="Liu P."/>
            <person name="Grigoriev I."/>
            <person name="Longcore J.E."/>
            <person name="James T.Y."/>
        </authorList>
    </citation>
    <scope>NUCLEOTIDE SEQUENCE</scope>
    <source>
        <strain evidence="7">JEL0513</strain>
    </source>
</reference>
<dbReference type="InterPro" id="IPR036322">
    <property type="entry name" value="WD40_repeat_dom_sf"/>
</dbReference>
<dbReference type="InterPro" id="IPR001680">
    <property type="entry name" value="WD40_rpt"/>
</dbReference>
<dbReference type="EMBL" id="JADGJH010000824">
    <property type="protein sequence ID" value="KAJ3122259.1"/>
    <property type="molecule type" value="Genomic_DNA"/>
</dbReference>
<evidence type="ECO:0000256" key="1">
    <source>
        <dbReference type="ARBA" id="ARBA00004123"/>
    </source>
</evidence>
<evidence type="ECO:0000313" key="7">
    <source>
        <dbReference type="EMBL" id="KAJ3122259.1"/>
    </source>
</evidence>
<dbReference type="GO" id="GO:0000027">
    <property type="term" value="P:ribosomal large subunit assembly"/>
    <property type="evidence" value="ECO:0007669"/>
    <property type="project" value="TreeGrafter"/>
</dbReference>
<name>A0AAD5XHV9_9FUNG</name>
<protein>
    <recommendedName>
        <fullName evidence="9">Peptidyl-prolyl cis-trans isomerase cyp15</fullName>
    </recommendedName>
</protein>
<evidence type="ECO:0000256" key="3">
    <source>
        <dbReference type="ARBA" id="ARBA00022737"/>
    </source>
</evidence>
<dbReference type="PANTHER" id="PTHR19848">
    <property type="entry name" value="WD40 REPEAT PROTEIN"/>
    <property type="match status" value="1"/>
</dbReference>
<evidence type="ECO:0000313" key="8">
    <source>
        <dbReference type="Proteomes" id="UP001211907"/>
    </source>
</evidence>
<dbReference type="PROSITE" id="PS50082">
    <property type="entry name" value="WD_REPEATS_2"/>
    <property type="match status" value="1"/>
</dbReference>
<dbReference type="AlphaFoldDB" id="A0AAD5XHV9"/>
<proteinExistence type="predicted"/>
<feature type="non-terminal residue" evidence="7">
    <location>
        <position position="1"/>
    </location>
</feature>
<dbReference type="Pfam" id="PF00400">
    <property type="entry name" value="WD40"/>
    <property type="match status" value="1"/>
</dbReference>
<dbReference type="Proteomes" id="UP001211907">
    <property type="component" value="Unassembled WGS sequence"/>
</dbReference>
<dbReference type="SMART" id="SM00320">
    <property type="entry name" value="WD40"/>
    <property type="match status" value="4"/>
</dbReference>
<comment type="subcellular location">
    <subcellularLocation>
        <location evidence="1">Nucleus</location>
    </subcellularLocation>
</comment>
<feature type="region of interest" description="Disordered" evidence="6">
    <location>
        <begin position="1"/>
        <end position="76"/>
    </location>
</feature>
<evidence type="ECO:0008006" key="9">
    <source>
        <dbReference type="Google" id="ProtNLM"/>
    </source>
</evidence>
<feature type="compositionally biased region" description="Basic and acidic residues" evidence="6">
    <location>
        <begin position="25"/>
        <end position="42"/>
    </location>
</feature>
<dbReference type="Gene3D" id="2.130.10.10">
    <property type="entry name" value="YVTN repeat-like/Quinoprotein amine dehydrogenase"/>
    <property type="match status" value="2"/>
</dbReference>
<evidence type="ECO:0000256" key="4">
    <source>
        <dbReference type="ARBA" id="ARBA00023242"/>
    </source>
</evidence>
<keyword evidence="2 5" id="KW-0853">WD repeat</keyword>
<organism evidence="7 8">
    <name type="scientific">Physocladia obscura</name>
    <dbReference type="NCBI Taxonomy" id="109957"/>
    <lineage>
        <taxon>Eukaryota</taxon>
        <taxon>Fungi</taxon>
        <taxon>Fungi incertae sedis</taxon>
        <taxon>Chytridiomycota</taxon>
        <taxon>Chytridiomycota incertae sedis</taxon>
        <taxon>Chytridiomycetes</taxon>
        <taxon>Chytridiales</taxon>
        <taxon>Chytriomycetaceae</taxon>
        <taxon>Physocladia</taxon>
    </lineage>
</organism>
<keyword evidence="4" id="KW-0539">Nucleus</keyword>
<evidence type="ECO:0000256" key="5">
    <source>
        <dbReference type="PROSITE-ProRule" id="PRU00221"/>
    </source>
</evidence>
<keyword evidence="8" id="KW-1185">Reference proteome</keyword>
<sequence>MTESEKRKRSMQDGGSSASENENENENKNERAVEANISHDMRAPTGLGAADVNDSDSDVGPMPVPEQSTSAKLKKQKKPRVLAHESLYLANLPQCDMYEKSLMHRDTVNFVTVTTTDFVITTSVDGHVKFWKKAANGIDFVKHYRAHLGPVVAVAASSDGIFFASAGADKAVKIFDVINFGTQLSDLESSAIHIYDARESQQSINKIDMPIFTIPTLHSQSVHIMQYNPIAKTIVSVDQGGMIEYWVIDEDLKQALQPPLPLVDWEFKSDTDLYEFKKSKSSPSTLTFSPDYSKFVTFGFDDRQIRIFNFKTGKLLRKYDESLSVVSEMQQAGTAAHRIDDMEFGRRLAMEKEIEKSKGGGQSATANAIFDESGYFIIYATILGIKIVNIETNRVSRLIGKMENQR</sequence>